<dbReference type="SUPFAM" id="SSF51197">
    <property type="entry name" value="Clavaminate synthase-like"/>
    <property type="match status" value="1"/>
</dbReference>
<proteinExistence type="predicted"/>
<dbReference type="InterPro" id="IPR026992">
    <property type="entry name" value="DIOX_N"/>
</dbReference>
<dbReference type="InterPro" id="IPR050295">
    <property type="entry name" value="Plant_2OG-oxidoreductases"/>
</dbReference>
<evidence type="ECO:0008006" key="7">
    <source>
        <dbReference type="Google" id="ProtNLM"/>
    </source>
</evidence>
<accession>A0ABP0VWZ5</accession>
<feature type="domain" description="Isopenicillin N synthase-like Fe(2+) 2OG dioxygenase" evidence="3">
    <location>
        <begin position="301"/>
        <end position="380"/>
    </location>
</feature>
<evidence type="ECO:0000256" key="2">
    <source>
        <dbReference type="ARBA" id="ARBA00023004"/>
    </source>
</evidence>
<name>A0ABP0VWZ5_9BRYO</name>
<dbReference type="Pfam" id="PF14226">
    <property type="entry name" value="DIOX_N"/>
    <property type="match status" value="1"/>
</dbReference>
<dbReference type="InterPro" id="IPR027443">
    <property type="entry name" value="IPNS-like_sf"/>
</dbReference>
<evidence type="ECO:0000313" key="5">
    <source>
        <dbReference type="EMBL" id="CAK9258296.1"/>
    </source>
</evidence>
<gene>
    <name evidence="5" type="ORF">CSSPJE1EN1_LOCUS3774</name>
</gene>
<keyword evidence="6" id="KW-1185">Reference proteome</keyword>
<sequence length="451" mass="49987">MATATSLVAQNISVGSMEQLAHGSVYVQEASSLILSSSSLQSMCSSFSPGILQNQLTSAATRAFEVAGGAGRAPVACGDSSGDQHLQVMPEKLVDLELEGKLAGISLSGGAVIDDKVIKVPVIDFSGIEGAEGRARIRGQIHEAASHVGFFQIVNHGVPEALLEKLMENQKRFFELPQEEKEVYRRELVMRAEGYGKSTFWTKKGHTHDVKDSYLLENCYAKLLPTFRRDLSKWPANPISYRETMDAYGRALEKLCKQVLELLAENLGLPTSFINDAMDHQPWLSVRSIHYLRSNGLRAEQVALPAHTDYGALTVIAQERVTHPALQVWKDEEWMSLEQCIPGALFINIDDQIETFTNGAYKSMGHRVLASPNNTRLAIVASYEFPESTKVCPTPALIDEQHPPLYKGFYMQDRMDDVYKRGKPTFDRAIYLIKPDPALVESDRKAADLSL</sequence>
<dbReference type="Gene3D" id="2.60.120.330">
    <property type="entry name" value="B-lactam Antibiotic, Isopenicillin N Synthase, Chain"/>
    <property type="match status" value="1"/>
</dbReference>
<dbReference type="Proteomes" id="UP001497444">
    <property type="component" value="Chromosome 11"/>
</dbReference>
<keyword evidence="2" id="KW-0408">Iron</keyword>
<dbReference type="Pfam" id="PF03171">
    <property type="entry name" value="2OG-FeII_Oxy"/>
    <property type="match status" value="1"/>
</dbReference>
<organism evidence="5 6">
    <name type="scientific">Sphagnum jensenii</name>
    <dbReference type="NCBI Taxonomy" id="128206"/>
    <lineage>
        <taxon>Eukaryota</taxon>
        <taxon>Viridiplantae</taxon>
        <taxon>Streptophyta</taxon>
        <taxon>Embryophyta</taxon>
        <taxon>Bryophyta</taxon>
        <taxon>Sphagnophytina</taxon>
        <taxon>Sphagnopsida</taxon>
        <taxon>Sphagnales</taxon>
        <taxon>Sphagnaceae</taxon>
        <taxon>Sphagnum</taxon>
    </lineage>
</organism>
<evidence type="ECO:0000256" key="1">
    <source>
        <dbReference type="ARBA" id="ARBA00022723"/>
    </source>
</evidence>
<reference evidence="5" key="1">
    <citation type="submission" date="2024-02" db="EMBL/GenBank/DDBJ databases">
        <authorList>
            <consortium name="ELIXIR-Norway"/>
            <consortium name="Elixir Norway"/>
        </authorList>
    </citation>
    <scope>NUCLEOTIDE SEQUENCE</scope>
</reference>
<dbReference type="InterPro" id="IPR044861">
    <property type="entry name" value="IPNS-like_FE2OG_OXY"/>
</dbReference>
<dbReference type="EMBL" id="OZ020106">
    <property type="protein sequence ID" value="CAK9258296.1"/>
    <property type="molecule type" value="Genomic_DNA"/>
</dbReference>
<keyword evidence="1" id="KW-0479">Metal-binding</keyword>
<evidence type="ECO:0000313" key="6">
    <source>
        <dbReference type="Proteomes" id="UP001497444"/>
    </source>
</evidence>
<dbReference type="PANTHER" id="PTHR47991">
    <property type="entry name" value="OXOGLUTARATE/IRON-DEPENDENT DIOXYGENASE"/>
    <property type="match status" value="1"/>
</dbReference>
<evidence type="ECO:0000259" key="3">
    <source>
        <dbReference type="Pfam" id="PF03171"/>
    </source>
</evidence>
<evidence type="ECO:0000259" key="4">
    <source>
        <dbReference type="Pfam" id="PF14226"/>
    </source>
</evidence>
<feature type="domain" description="Non-haem dioxygenase N-terminal" evidence="4">
    <location>
        <begin position="120"/>
        <end position="236"/>
    </location>
</feature>
<protein>
    <recommendedName>
        <fullName evidence="7">Fe2OG dioxygenase domain-containing protein</fullName>
    </recommendedName>
</protein>